<reference evidence="1 4" key="1">
    <citation type="submission" date="2016-10" db="EMBL/GenBank/DDBJ databases">
        <title>Comparative genomics of Bacillus thuringiensis reveals a path to pathogens against multiple invertebrate hosts.</title>
        <authorList>
            <person name="Zheng J."/>
            <person name="Gao Q."/>
            <person name="Liu H."/>
            <person name="Peng D."/>
            <person name="Ruan L."/>
            <person name="Sun M."/>
        </authorList>
    </citation>
    <scope>NUCLEOTIDE SEQUENCE [LARGE SCALE GENOMIC DNA]</scope>
    <source>
        <strain evidence="1">BGSC 4AC1</strain>
    </source>
</reference>
<dbReference type="EMBL" id="NFCF01000030">
    <property type="protein sequence ID" value="OTW55041.1"/>
    <property type="molecule type" value="Genomic_DNA"/>
</dbReference>
<proteinExistence type="predicted"/>
<accession>A0A242VZM9</accession>
<dbReference type="AlphaFoldDB" id="A0A242VZM9"/>
<dbReference type="EMBL" id="NFCF01000036">
    <property type="protein sequence ID" value="OTW54545.1"/>
    <property type="molecule type" value="Genomic_DNA"/>
</dbReference>
<evidence type="ECO:0000313" key="2">
    <source>
        <dbReference type="EMBL" id="OTW54545.1"/>
    </source>
</evidence>
<evidence type="ECO:0000313" key="1">
    <source>
        <dbReference type="EMBL" id="OTW44008.1"/>
    </source>
</evidence>
<dbReference type="RefSeq" id="WP_000520469.1">
    <property type="nucleotide sequence ID" value="NZ_NFCF01000030.1"/>
</dbReference>
<evidence type="ECO:0000313" key="4">
    <source>
        <dbReference type="Proteomes" id="UP000195152"/>
    </source>
</evidence>
<gene>
    <name evidence="3" type="ORF">BK699_02145</name>
    <name evidence="2" type="ORF">BK699_03060</name>
    <name evidence="1" type="ORF">BK699_33465</name>
</gene>
<organism evidence="1 4">
    <name type="scientific">Bacillus thuringiensis serovar mexicanensis</name>
    <dbReference type="NCBI Taxonomy" id="180868"/>
    <lineage>
        <taxon>Bacteria</taxon>
        <taxon>Bacillati</taxon>
        <taxon>Bacillota</taxon>
        <taxon>Bacilli</taxon>
        <taxon>Bacillales</taxon>
        <taxon>Bacillaceae</taxon>
        <taxon>Bacillus</taxon>
        <taxon>Bacillus cereus group</taxon>
    </lineage>
</organism>
<dbReference type="Proteomes" id="UP000195152">
    <property type="component" value="Unassembled WGS sequence"/>
</dbReference>
<sequence length="100" mass="11388">MGKSQRDKGARREREFAKLIGGSRVPLSGAMDGYSNDVKGLGLEWEVKARKSGFKTLYDWIEDEREQPDAVALKVDNKPWLVCMTLDKFLEIVNREKGVE</sequence>
<comment type="caution">
    <text evidence="1">The sequence shown here is derived from an EMBL/GenBank/DDBJ whole genome shotgun (WGS) entry which is preliminary data.</text>
</comment>
<name>A0A242VZM9_BACTU</name>
<protein>
    <submittedName>
        <fullName evidence="1">Uncharacterized protein</fullName>
    </submittedName>
</protein>
<dbReference type="EMBL" id="NFCF01000117">
    <property type="protein sequence ID" value="OTW44008.1"/>
    <property type="molecule type" value="Genomic_DNA"/>
</dbReference>
<evidence type="ECO:0000313" key="3">
    <source>
        <dbReference type="EMBL" id="OTW55041.1"/>
    </source>
</evidence>